<name>A0ABS9KKV4_9BACT</name>
<sequence>MIEIFHDIRRLYKFRQPCPELESLVEFYSETSDEHSRHCIGDQPFTVKLFPSYTPTIWINLGAPYHLRNGSDLHFISADQDILLLRDRIVERQNLPSDNIFTVKFNPGALEIIMGVEQRKLVNDVFDANGIIPAELLTRMKKQDSFEQRYQLLESFLLDRFVRNKTETSLLSPVTQAVTSFINSGMKLQTEELAQQLFVSSRTFNRYFHAVTGTNPKSFLASIRARTALTAYKQNRTSFSVYDFGYFDPGHFYKDAFRFTGMKLSAIH</sequence>
<reference evidence="2" key="1">
    <citation type="submission" date="2022-01" db="EMBL/GenBank/DDBJ databases">
        <authorList>
            <person name="Jo J.-H."/>
            <person name="Im W.-T."/>
        </authorList>
    </citation>
    <scope>NUCLEOTIDE SEQUENCE</scope>
    <source>
        <strain evidence="2">NA20</strain>
    </source>
</reference>
<comment type="caution">
    <text evidence="2">The sequence shown here is derived from an EMBL/GenBank/DDBJ whole genome shotgun (WGS) entry which is preliminary data.</text>
</comment>
<evidence type="ECO:0000259" key="1">
    <source>
        <dbReference type="PROSITE" id="PS01124"/>
    </source>
</evidence>
<dbReference type="PROSITE" id="PS01124">
    <property type="entry name" value="HTH_ARAC_FAMILY_2"/>
    <property type="match status" value="1"/>
</dbReference>
<dbReference type="SMART" id="SM00342">
    <property type="entry name" value="HTH_ARAC"/>
    <property type="match status" value="1"/>
</dbReference>
<evidence type="ECO:0000313" key="3">
    <source>
        <dbReference type="Proteomes" id="UP001165367"/>
    </source>
</evidence>
<dbReference type="Pfam" id="PF12833">
    <property type="entry name" value="HTH_18"/>
    <property type="match status" value="1"/>
</dbReference>
<dbReference type="RefSeq" id="WP_237868174.1">
    <property type="nucleotide sequence ID" value="NZ_JAKLTR010000001.1"/>
</dbReference>
<keyword evidence="3" id="KW-1185">Reference proteome</keyword>
<proteinExistence type="predicted"/>
<dbReference type="Gene3D" id="1.10.10.60">
    <property type="entry name" value="Homeodomain-like"/>
    <property type="match status" value="1"/>
</dbReference>
<gene>
    <name evidence="2" type="ORF">LZZ85_01610</name>
</gene>
<protein>
    <submittedName>
        <fullName evidence="2">Helix-turn-helix domain-containing protein</fullName>
    </submittedName>
</protein>
<feature type="domain" description="HTH araC/xylS-type" evidence="1">
    <location>
        <begin position="172"/>
        <end position="268"/>
    </location>
</feature>
<accession>A0ABS9KKV4</accession>
<dbReference type="Proteomes" id="UP001165367">
    <property type="component" value="Unassembled WGS sequence"/>
</dbReference>
<evidence type="ECO:0000313" key="2">
    <source>
        <dbReference type="EMBL" id="MCG2612948.1"/>
    </source>
</evidence>
<dbReference type="EMBL" id="JAKLTR010000001">
    <property type="protein sequence ID" value="MCG2612948.1"/>
    <property type="molecule type" value="Genomic_DNA"/>
</dbReference>
<organism evidence="2 3">
    <name type="scientific">Terrimonas ginsenosidimutans</name>
    <dbReference type="NCBI Taxonomy" id="2908004"/>
    <lineage>
        <taxon>Bacteria</taxon>
        <taxon>Pseudomonadati</taxon>
        <taxon>Bacteroidota</taxon>
        <taxon>Chitinophagia</taxon>
        <taxon>Chitinophagales</taxon>
        <taxon>Chitinophagaceae</taxon>
        <taxon>Terrimonas</taxon>
    </lineage>
</organism>
<dbReference type="InterPro" id="IPR018060">
    <property type="entry name" value="HTH_AraC"/>
</dbReference>